<protein>
    <submittedName>
        <fullName evidence="8">DNA-directed RNA polymerase sigma factor</fullName>
    </submittedName>
</protein>
<evidence type="ECO:0000256" key="4">
    <source>
        <dbReference type="ARBA" id="ARBA00023125"/>
    </source>
</evidence>
<feature type="compositionally biased region" description="Polar residues" evidence="6">
    <location>
        <begin position="93"/>
        <end position="110"/>
    </location>
</feature>
<gene>
    <name evidence="8" type="primary">fliA</name>
    <name evidence="8" type="ORF">PSSA1_v1c4730</name>
</gene>
<dbReference type="EMBL" id="MPBG01000007">
    <property type="protein sequence ID" value="RMI87852.1"/>
    <property type="molecule type" value="Genomic_DNA"/>
</dbReference>
<keyword evidence="3" id="KW-0731">Sigma factor</keyword>
<evidence type="ECO:0000259" key="7">
    <source>
        <dbReference type="Pfam" id="PF04542"/>
    </source>
</evidence>
<dbReference type="Pfam" id="PF04542">
    <property type="entry name" value="Sigma70_r2"/>
    <property type="match status" value="1"/>
</dbReference>
<dbReference type="GO" id="GO:0016987">
    <property type="term" value="F:sigma factor activity"/>
    <property type="evidence" value="ECO:0007669"/>
    <property type="project" value="UniProtKB-KW"/>
</dbReference>
<dbReference type="InterPro" id="IPR036388">
    <property type="entry name" value="WH-like_DNA-bd_sf"/>
</dbReference>
<dbReference type="GO" id="GO:0003677">
    <property type="term" value="F:DNA binding"/>
    <property type="evidence" value="ECO:0007669"/>
    <property type="project" value="UniProtKB-KW"/>
</dbReference>
<dbReference type="NCBIfam" id="TIGR02937">
    <property type="entry name" value="sigma70-ECF"/>
    <property type="match status" value="1"/>
</dbReference>
<feature type="domain" description="RNA polymerase sigma-70 region 2" evidence="7">
    <location>
        <begin position="23"/>
        <end position="91"/>
    </location>
</feature>
<dbReference type="SUPFAM" id="SSF88659">
    <property type="entry name" value="Sigma3 and sigma4 domains of RNA polymerase sigma factors"/>
    <property type="match status" value="1"/>
</dbReference>
<evidence type="ECO:0000256" key="3">
    <source>
        <dbReference type="ARBA" id="ARBA00023082"/>
    </source>
</evidence>
<dbReference type="GO" id="GO:0000428">
    <property type="term" value="C:DNA-directed RNA polymerase complex"/>
    <property type="evidence" value="ECO:0007669"/>
    <property type="project" value="UniProtKB-KW"/>
</dbReference>
<dbReference type="InterPro" id="IPR013324">
    <property type="entry name" value="RNA_pol_sigma_r3/r4-like"/>
</dbReference>
<accession>A0A421NV11</accession>
<organism evidence="8 9">
    <name type="scientific">Candidatus Phytoplasma solani</name>
    <dbReference type="NCBI Taxonomy" id="69896"/>
    <lineage>
        <taxon>Bacteria</taxon>
        <taxon>Bacillati</taxon>
        <taxon>Mycoplasmatota</taxon>
        <taxon>Mollicutes</taxon>
        <taxon>Acholeplasmatales</taxon>
        <taxon>Acholeplasmataceae</taxon>
        <taxon>Candidatus Phytoplasma</taxon>
        <taxon>16SrXII (Stolbur group)</taxon>
    </lineage>
</organism>
<sequence>MLRQKLFKDFLKNKKNLEIRNQLIELHLPLVKKLTYQFKYYPRVLTKEDLYQEGILGLIKALNNYQDLGYDFISYATPTIKSEIRELVRKSHSPSIPQKTTKPRNISFNENQHSQQTIYDKIPNPHQLWLKQVNHEVFLKLLRKKLSKNEFNVICFSFGVTLGDINETNQPTLTNHEIAQKLNLTFKQIETLKKHAIQKLTPNNKKSKEKPKNVK</sequence>
<keyword evidence="2" id="KW-0805">Transcription regulation</keyword>
<dbReference type="Proteomes" id="UP000283896">
    <property type="component" value="Unassembled WGS sequence"/>
</dbReference>
<dbReference type="InterPro" id="IPR007627">
    <property type="entry name" value="RNA_pol_sigma70_r2"/>
</dbReference>
<keyword evidence="8" id="KW-0240">DNA-directed RNA polymerase</keyword>
<keyword evidence="5" id="KW-0804">Transcription</keyword>
<evidence type="ECO:0000313" key="8">
    <source>
        <dbReference type="EMBL" id="RMI87852.1"/>
    </source>
</evidence>
<evidence type="ECO:0000256" key="2">
    <source>
        <dbReference type="ARBA" id="ARBA00023015"/>
    </source>
</evidence>
<dbReference type="InterPro" id="IPR050813">
    <property type="entry name" value="Sigma-70_Factor"/>
</dbReference>
<feature type="region of interest" description="Disordered" evidence="6">
    <location>
        <begin position="91"/>
        <end position="110"/>
    </location>
</feature>
<dbReference type="RefSeq" id="WP_122225541.1">
    <property type="nucleotide sequence ID" value="NZ_MPBG01000007.1"/>
</dbReference>
<evidence type="ECO:0000256" key="5">
    <source>
        <dbReference type="ARBA" id="ARBA00023163"/>
    </source>
</evidence>
<dbReference type="SUPFAM" id="SSF88946">
    <property type="entry name" value="Sigma2 domain of RNA polymerase sigma factors"/>
    <property type="match status" value="1"/>
</dbReference>
<dbReference type="InterPro" id="IPR013325">
    <property type="entry name" value="RNA_pol_sigma_r2"/>
</dbReference>
<comment type="caution">
    <text evidence="8">The sequence shown here is derived from an EMBL/GenBank/DDBJ whole genome shotgun (WGS) entry which is preliminary data.</text>
</comment>
<evidence type="ECO:0000313" key="9">
    <source>
        <dbReference type="Proteomes" id="UP000283896"/>
    </source>
</evidence>
<dbReference type="PANTHER" id="PTHR30376:SF3">
    <property type="entry name" value="RNA POLYMERASE SIGMA FACTOR RPOH"/>
    <property type="match status" value="1"/>
</dbReference>
<dbReference type="AlphaFoldDB" id="A0A421NV11"/>
<reference evidence="9" key="1">
    <citation type="submission" date="2016-11" db="EMBL/GenBank/DDBJ databases">
        <title>Genome sequence of Candidatus Phytoplasma solani strain SA-1.</title>
        <authorList>
            <person name="Haryono M."/>
            <person name="Samarzija I."/>
            <person name="Seruga Music M."/>
            <person name="Hogenhout S."/>
            <person name="Kuo C.-H."/>
        </authorList>
    </citation>
    <scope>NUCLEOTIDE SEQUENCE [LARGE SCALE GENOMIC DNA]</scope>
    <source>
        <strain evidence="9">SA-1</strain>
    </source>
</reference>
<dbReference type="InterPro" id="IPR000943">
    <property type="entry name" value="RNA_pol_sigma70"/>
</dbReference>
<dbReference type="InterPro" id="IPR014284">
    <property type="entry name" value="RNA_pol_sigma-70_dom"/>
</dbReference>
<proteinExistence type="inferred from homology"/>
<dbReference type="OrthoDB" id="386190at2"/>
<dbReference type="PRINTS" id="PR00046">
    <property type="entry name" value="SIGMA70FCT"/>
</dbReference>
<dbReference type="Gene3D" id="1.10.10.10">
    <property type="entry name" value="Winged helix-like DNA-binding domain superfamily/Winged helix DNA-binding domain"/>
    <property type="match status" value="1"/>
</dbReference>
<name>A0A421NV11_9MOLU</name>
<evidence type="ECO:0000256" key="6">
    <source>
        <dbReference type="SAM" id="MobiDB-lite"/>
    </source>
</evidence>
<evidence type="ECO:0000256" key="1">
    <source>
        <dbReference type="ARBA" id="ARBA00007788"/>
    </source>
</evidence>
<keyword evidence="4" id="KW-0238">DNA-binding</keyword>
<keyword evidence="9" id="KW-1185">Reference proteome</keyword>
<dbReference type="GO" id="GO:0006352">
    <property type="term" value="P:DNA-templated transcription initiation"/>
    <property type="evidence" value="ECO:0007669"/>
    <property type="project" value="InterPro"/>
</dbReference>
<dbReference type="Gene3D" id="1.10.1740.10">
    <property type="match status" value="1"/>
</dbReference>
<dbReference type="PANTHER" id="PTHR30376">
    <property type="entry name" value="SIGMA FACTOR RPOH HEAT SHOCK RELATED"/>
    <property type="match status" value="1"/>
</dbReference>
<comment type="similarity">
    <text evidence="1">Belongs to the sigma-70 factor family.</text>
</comment>